<keyword evidence="5" id="KW-0653">Protein transport</keyword>
<comment type="similarity">
    <text evidence="2">Belongs to the COG1 family.</text>
</comment>
<dbReference type="AlphaFoldDB" id="A0A8H7A4Q3"/>
<comment type="subcellular location">
    <subcellularLocation>
        <location evidence="1">Golgi apparatus membrane</location>
        <topology evidence="1">Peripheral membrane protein</topology>
    </subcellularLocation>
</comment>
<evidence type="ECO:0000256" key="4">
    <source>
        <dbReference type="ARBA" id="ARBA00022448"/>
    </source>
</evidence>
<dbReference type="OrthoDB" id="46189at2759"/>
<evidence type="ECO:0000256" key="6">
    <source>
        <dbReference type="ARBA" id="ARBA00023034"/>
    </source>
</evidence>
<evidence type="ECO:0000256" key="1">
    <source>
        <dbReference type="ARBA" id="ARBA00004395"/>
    </source>
</evidence>
<keyword evidence="9" id="KW-1185">Reference proteome</keyword>
<evidence type="ECO:0000313" key="9">
    <source>
        <dbReference type="Proteomes" id="UP000606974"/>
    </source>
</evidence>
<evidence type="ECO:0000256" key="2">
    <source>
        <dbReference type="ARBA" id="ARBA00006653"/>
    </source>
</evidence>
<dbReference type="InterPro" id="IPR033370">
    <property type="entry name" value="COG1"/>
</dbReference>
<evidence type="ECO:0000256" key="3">
    <source>
        <dbReference type="ARBA" id="ARBA00020978"/>
    </source>
</evidence>
<dbReference type="GO" id="GO:0006891">
    <property type="term" value="P:intra-Golgi vesicle-mediated transport"/>
    <property type="evidence" value="ECO:0007669"/>
    <property type="project" value="InterPro"/>
</dbReference>
<dbReference type="GO" id="GO:0000139">
    <property type="term" value="C:Golgi membrane"/>
    <property type="evidence" value="ECO:0007669"/>
    <property type="project" value="UniProtKB-SubCell"/>
</dbReference>
<dbReference type="PANTHER" id="PTHR31658">
    <property type="entry name" value="CONSERVED OLIGOMERIC GOLGI COMPLEX SUBUNIT 1"/>
    <property type="match status" value="1"/>
</dbReference>
<dbReference type="GO" id="GO:0017119">
    <property type="term" value="C:Golgi transport complex"/>
    <property type="evidence" value="ECO:0007669"/>
    <property type="project" value="InterPro"/>
</dbReference>
<dbReference type="Pfam" id="PF08700">
    <property type="entry name" value="VPS51_Exo84_N"/>
    <property type="match status" value="1"/>
</dbReference>
<reference evidence="8" key="1">
    <citation type="submission" date="2020-02" db="EMBL/GenBank/DDBJ databases">
        <authorList>
            <person name="Palmer J.M."/>
        </authorList>
    </citation>
    <scope>NUCLEOTIDE SEQUENCE</scope>
    <source>
        <strain evidence="8">EPUS1.4</strain>
        <tissue evidence="8">Thallus</tissue>
    </source>
</reference>
<keyword evidence="6" id="KW-0333">Golgi apparatus</keyword>
<dbReference type="Proteomes" id="UP000606974">
    <property type="component" value="Unassembled WGS sequence"/>
</dbReference>
<comment type="caution">
    <text evidence="8">The sequence shown here is derived from an EMBL/GenBank/DDBJ whole genome shotgun (WGS) entry which is preliminary data.</text>
</comment>
<gene>
    <name evidence="8" type="ORF">GJ744_007208</name>
</gene>
<keyword evidence="4" id="KW-0813">Transport</keyword>
<evidence type="ECO:0000256" key="7">
    <source>
        <dbReference type="ARBA" id="ARBA00023136"/>
    </source>
</evidence>
<evidence type="ECO:0000256" key="5">
    <source>
        <dbReference type="ARBA" id="ARBA00022927"/>
    </source>
</evidence>
<sequence length="792" mass="88390">MASAGIDARALKSWEEAFTYPIATTRQIEKQLRNDIAANKERLRTLVGSSYRDLLGTADRIIQLDQRMQETEELMGEVSLQCNSGVIDKKARHLAQLQEQTAQQKSGGRQLAAQLSLLQKCQKCLPRLFRRGGSVLTAAKVLAVSRLLTKRIGQENNAPPLLSLIKEQLTSQRRRLLRRVDLILISPESSLRQLIDAICAFCIVTSSSSNDAIRHFQDLQLDEIRRLSDASEKGREGVLGGFHYYLQSLRTTPKLFGRQFSDAMRDLRGQPLLRSTDIESLEELDLAKVQQFIPTEILSFVPWIKHTDSPLAESPSILGTWSNVAFEDICLALKRTVDELSDTSELFNFRKQALEVWLPLSSSTSTHSNAEIFTALRSIFNTRIKGLLHARAGSLSVIASDIESVLEEGGDDSTVSCLSIWDHDFATASLGKGASTFKRRLIDRHLGHSKTTTLILASLQRWTAAMSNSLEKIEQLRTTRWIDFIEEDEDVDEDGDEKTEIIERTLQKDDPDQYEQEHKSSLDTATLEFQGRIKAAVETVNKTETPKAIFLLRTIRGIYHHMTSSSSSIQQQDLPILASTIPRLHHLLATNTTSTLLGPIQSSSSLVPRHKIKALAHLWEGDPPLPTHPSPPVFKLLQRLTGIMADQGPDLWSGDAVEEVKRAVRKEIMEKKLLLVERRAWANGTEVRLKLASGTRDDRARGGGGDEEEAGHQVSTQLLFDVLYLLHALELQGESKPTTADESGSDAVTSETLLRHLKDSVSRHLDAAAMTALESRAKDYWARTSLLFGLLA</sequence>
<organism evidence="8 9">
    <name type="scientific">Endocarpon pusillum</name>
    <dbReference type="NCBI Taxonomy" id="364733"/>
    <lineage>
        <taxon>Eukaryota</taxon>
        <taxon>Fungi</taxon>
        <taxon>Dikarya</taxon>
        <taxon>Ascomycota</taxon>
        <taxon>Pezizomycotina</taxon>
        <taxon>Eurotiomycetes</taxon>
        <taxon>Chaetothyriomycetidae</taxon>
        <taxon>Verrucariales</taxon>
        <taxon>Verrucariaceae</taxon>
        <taxon>Endocarpon</taxon>
    </lineage>
</organism>
<evidence type="ECO:0000313" key="8">
    <source>
        <dbReference type="EMBL" id="KAF7502103.1"/>
    </source>
</evidence>
<dbReference type="GO" id="GO:0015031">
    <property type="term" value="P:protein transport"/>
    <property type="evidence" value="ECO:0007669"/>
    <property type="project" value="UniProtKB-KW"/>
</dbReference>
<keyword evidence="7" id="KW-0472">Membrane</keyword>
<accession>A0A8H7A4Q3</accession>
<name>A0A8H7A4Q3_9EURO</name>
<dbReference type="EMBL" id="JAACFV010000341">
    <property type="protein sequence ID" value="KAF7502103.1"/>
    <property type="molecule type" value="Genomic_DNA"/>
</dbReference>
<proteinExistence type="inferred from homology"/>
<dbReference type="PANTHER" id="PTHR31658:SF0">
    <property type="entry name" value="CONSERVED OLIGOMERIC GOLGI COMPLEX SUBUNIT 1"/>
    <property type="match status" value="1"/>
</dbReference>
<protein>
    <recommendedName>
        <fullName evidence="3">Conserved oligomeric Golgi complex subunit 1</fullName>
    </recommendedName>
</protein>